<dbReference type="AlphaFoldDB" id="A0A9X1XF31"/>
<feature type="domain" description="Deacetylase PdaC" evidence="1">
    <location>
        <begin position="51"/>
        <end position="137"/>
    </location>
</feature>
<dbReference type="EMBL" id="JAIWJX010000002">
    <property type="protein sequence ID" value="MCK6258961.1"/>
    <property type="molecule type" value="Genomic_DNA"/>
</dbReference>
<name>A0A9X1XF31_9BACL</name>
<evidence type="ECO:0000313" key="3">
    <source>
        <dbReference type="Proteomes" id="UP001139011"/>
    </source>
</evidence>
<dbReference type="InterPro" id="IPR025303">
    <property type="entry name" value="PdaC"/>
</dbReference>
<accession>A0A9X1XF31</accession>
<protein>
    <submittedName>
        <fullName evidence="2">DUF3298 and DUF4163 domain-containing protein</fullName>
    </submittedName>
</protein>
<dbReference type="Proteomes" id="UP001139011">
    <property type="component" value="Unassembled WGS sequence"/>
</dbReference>
<reference evidence="2" key="1">
    <citation type="submission" date="2021-09" db="EMBL/GenBank/DDBJ databases">
        <title>Genome analysis of Fictibacillus sp. KIGAM418 isolated from marine sediment.</title>
        <authorList>
            <person name="Seo M.-J."/>
            <person name="Cho E.-S."/>
            <person name="Hwang C.Y."/>
        </authorList>
    </citation>
    <scope>NUCLEOTIDE SEQUENCE</scope>
    <source>
        <strain evidence="2">KIGAM418</strain>
    </source>
</reference>
<evidence type="ECO:0000259" key="1">
    <source>
        <dbReference type="Pfam" id="PF13739"/>
    </source>
</evidence>
<dbReference type="RefSeq" id="WP_248254188.1">
    <property type="nucleotide sequence ID" value="NZ_JAIWJX010000002.1"/>
</dbReference>
<keyword evidence="3" id="KW-1185">Reference proteome</keyword>
<sequence>MRKRSSFLRIISAVLLVIVFSFSAYEPSIDANASSQKAKFTKHSYNGINLLRYPQVYGINKNAASKINSTLKKAADKSYKSYLDLKKAEKVVPKEELCKKTARCKYSFNSLYEVKYNSNGKLSIYYLEYTYTGGSHGKNHVTMYNFDLSTGKHYKINDILKTSSNYKKVHKYAFKYLSTHEPYSCYVSNLSDVTVNKNTQFSFSKDGIYLVFQENEIGSYDEVTPFIKIPKSVYKYVFL</sequence>
<dbReference type="Gene3D" id="3.90.640.20">
    <property type="entry name" value="Heat-shock cognate protein, ATPase"/>
    <property type="match status" value="1"/>
</dbReference>
<dbReference type="InterPro" id="IPR037126">
    <property type="entry name" value="PdaC/RsiV-like_sf"/>
</dbReference>
<dbReference type="Gene3D" id="3.30.565.40">
    <property type="entry name" value="Fervidobacterium nodosum Rt17-B1 like"/>
    <property type="match status" value="1"/>
</dbReference>
<gene>
    <name evidence="2" type="ORF">LCY76_20530</name>
</gene>
<proteinExistence type="predicted"/>
<evidence type="ECO:0000313" key="2">
    <source>
        <dbReference type="EMBL" id="MCK6258961.1"/>
    </source>
</evidence>
<organism evidence="2 3">
    <name type="scientific">Fictibacillus marinisediminis</name>
    <dbReference type="NCBI Taxonomy" id="2878389"/>
    <lineage>
        <taxon>Bacteria</taxon>
        <taxon>Bacillati</taxon>
        <taxon>Bacillota</taxon>
        <taxon>Bacilli</taxon>
        <taxon>Bacillales</taxon>
        <taxon>Fictibacillaceae</taxon>
        <taxon>Fictibacillus</taxon>
    </lineage>
</organism>
<comment type="caution">
    <text evidence="2">The sequence shown here is derived from an EMBL/GenBank/DDBJ whole genome shotgun (WGS) entry which is preliminary data.</text>
</comment>
<dbReference type="Pfam" id="PF13739">
    <property type="entry name" value="PdaC"/>
    <property type="match status" value="1"/>
</dbReference>